<organism evidence="2 3">
    <name type="scientific">Zizania palustris</name>
    <name type="common">Northern wild rice</name>
    <dbReference type="NCBI Taxonomy" id="103762"/>
    <lineage>
        <taxon>Eukaryota</taxon>
        <taxon>Viridiplantae</taxon>
        <taxon>Streptophyta</taxon>
        <taxon>Embryophyta</taxon>
        <taxon>Tracheophyta</taxon>
        <taxon>Spermatophyta</taxon>
        <taxon>Magnoliopsida</taxon>
        <taxon>Liliopsida</taxon>
        <taxon>Poales</taxon>
        <taxon>Poaceae</taxon>
        <taxon>BOP clade</taxon>
        <taxon>Oryzoideae</taxon>
        <taxon>Oryzeae</taxon>
        <taxon>Zizaniinae</taxon>
        <taxon>Zizania</taxon>
    </lineage>
</organism>
<dbReference type="EMBL" id="JAAALK010000289">
    <property type="protein sequence ID" value="KAG8048431.1"/>
    <property type="molecule type" value="Genomic_DNA"/>
</dbReference>
<keyword evidence="3" id="KW-1185">Reference proteome</keyword>
<sequence>MQIGVTSLLRNGIFCGEIWLKRALCRQQVAQISPAPFCLFCTILLVLPTPHRRDDGRGGGDEAAAGGNGTDRPRQHTPRQAEKAKRSAGGDGRRVGDEDQVATKTGHAAAVADDDLRDGRNNTPRQQGWSRRNGQHQDPSAATQIGRFDSATMSGIGSRNALEETLQAILKLLDGIDEKMRPLQPLQKKVAALETVHAHDQQQKEQQAAMGRLEVAQRTNAAGWLPPAETPHAGCHQ</sequence>
<proteinExistence type="predicted"/>
<protein>
    <submittedName>
        <fullName evidence="2">Uncharacterized protein</fullName>
    </submittedName>
</protein>
<evidence type="ECO:0000256" key="1">
    <source>
        <dbReference type="SAM" id="MobiDB-lite"/>
    </source>
</evidence>
<accession>A0A8J5R7Y5</accession>
<gene>
    <name evidence="2" type="ORF">GUJ93_ZPchr0009g991</name>
</gene>
<dbReference type="AlphaFoldDB" id="A0A8J5R7Y5"/>
<evidence type="ECO:0000313" key="2">
    <source>
        <dbReference type="EMBL" id="KAG8048431.1"/>
    </source>
</evidence>
<name>A0A8J5R7Y5_ZIZPA</name>
<reference evidence="2" key="2">
    <citation type="submission" date="2021-02" db="EMBL/GenBank/DDBJ databases">
        <authorList>
            <person name="Kimball J.A."/>
            <person name="Haas M.W."/>
            <person name="Macchietto M."/>
            <person name="Kono T."/>
            <person name="Duquette J."/>
            <person name="Shao M."/>
        </authorList>
    </citation>
    <scope>NUCLEOTIDE SEQUENCE</scope>
    <source>
        <tissue evidence="2">Fresh leaf tissue</tissue>
    </source>
</reference>
<feature type="compositionally biased region" description="Polar residues" evidence="1">
    <location>
        <begin position="121"/>
        <end position="142"/>
    </location>
</feature>
<comment type="caution">
    <text evidence="2">The sequence shown here is derived from an EMBL/GenBank/DDBJ whole genome shotgun (WGS) entry which is preliminary data.</text>
</comment>
<feature type="region of interest" description="Disordered" evidence="1">
    <location>
        <begin position="52"/>
        <end position="142"/>
    </location>
</feature>
<reference evidence="2" key="1">
    <citation type="journal article" date="2021" name="bioRxiv">
        <title>Whole Genome Assembly and Annotation of Northern Wild Rice, Zizania palustris L., Supports a Whole Genome Duplication in the Zizania Genus.</title>
        <authorList>
            <person name="Haas M."/>
            <person name="Kono T."/>
            <person name="Macchietto M."/>
            <person name="Millas R."/>
            <person name="McGilp L."/>
            <person name="Shao M."/>
            <person name="Duquette J."/>
            <person name="Hirsch C.N."/>
            <person name="Kimball J."/>
        </authorList>
    </citation>
    <scope>NUCLEOTIDE SEQUENCE</scope>
    <source>
        <tissue evidence="2">Fresh leaf tissue</tissue>
    </source>
</reference>
<feature type="compositionally biased region" description="Basic and acidic residues" evidence="1">
    <location>
        <begin position="71"/>
        <end position="85"/>
    </location>
</feature>
<evidence type="ECO:0000313" key="3">
    <source>
        <dbReference type="Proteomes" id="UP000729402"/>
    </source>
</evidence>
<dbReference type="Proteomes" id="UP000729402">
    <property type="component" value="Unassembled WGS sequence"/>
</dbReference>